<dbReference type="InterPro" id="IPR036890">
    <property type="entry name" value="HATPase_C_sf"/>
</dbReference>
<dbReference type="InterPro" id="IPR020568">
    <property type="entry name" value="Ribosomal_Su5_D2-typ_SF"/>
</dbReference>
<comment type="similarity">
    <text evidence="1">Belongs to the DNA mismatch repair MutL/HexB family.</text>
</comment>
<dbReference type="Pfam" id="PF01119">
    <property type="entry name" value="DNA_mis_repair"/>
    <property type="match status" value="1"/>
</dbReference>
<dbReference type="GO" id="GO:0006298">
    <property type="term" value="P:mismatch repair"/>
    <property type="evidence" value="ECO:0007669"/>
    <property type="project" value="InterPro"/>
</dbReference>
<dbReference type="Proteomes" id="UP000226431">
    <property type="component" value="Unassembled WGS sequence"/>
</dbReference>
<dbReference type="SMART" id="SM00853">
    <property type="entry name" value="MutL_C"/>
    <property type="match status" value="1"/>
</dbReference>
<dbReference type="InterPro" id="IPR038973">
    <property type="entry name" value="MutL/Mlh/Pms-like"/>
</dbReference>
<feature type="region of interest" description="Disordered" evidence="3">
    <location>
        <begin position="367"/>
        <end position="473"/>
    </location>
</feature>
<dbReference type="GO" id="GO:0032389">
    <property type="term" value="C:MutLalpha complex"/>
    <property type="evidence" value="ECO:0007669"/>
    <property type="project" value="TreeGrafter"/>
</dbReference>
<dbReference type="AlphaFoldDB" id="A0A2C5YTL4"/>
<evidence type="ECO:0000313" key="6">
    <source>
        <dbReference type="EMBL" id="PHH70672.1"/>
    </source>
</evidence>
<dbReference type="EMBL" id="NJES01000598">
    <property type="protein sequence ID" value="PHH70672.1"/>
    <property type="molecule type" value="Genomic_DNA"/>
</dbReference>
<reference evidence="6 7" key="1">
    <citation type="submission" date="2017-06" db="EMBL/GenBank/DDBJ databases">
        <title>Ant-infecting Ophiocordyceps genomes reveal a high diversity of potential behavioral manipulation genes and a possible major role for enterotoxins.</title>
        <authorList>
            <person name="De Bekker C."/>
            <person name="Evans H.C."/>
            <person name="Brachmann A."/>
            <person name="Hughes D.P."/>
        </authorList>
    </citation>
    <scope>NUCLEOTIDE SEQUENCE [LARGE SCALE GENOMIC DNA]</scope>
    <source>
        <strain evidence="6 7">Map16</strain>
    </source>
</reference>
<dbReference type="SUPFAM" id="SSF54211">
    <property type="entry name" value="Ribosomal protein S5 domain 2-like"/>
    <property type="match status" value="1"/>
</dbReference>
<dbReference type="InterPro" id="IPR013507">
    <property type="entry name" value="DNA_mismatch_S5_2-like"/>
</dbReference>
<dbReference type="CDD" id="cd03484">
    <property type="entry name" value="MutL_Trans_hPMS_2_like"/>
    <property type="match status" value="1"/>
</dbReference>
<evidence type="ECO:0000256" key="1">
    <source>
        <dbReference type="ARBA" id="ARBA00006082"/>
    </source>
</evidence>
<keyword evidence="7" id="KW-1185">Reference proteome</keyword>
<dbReference type="SUPFAM" id="SSF118116">
    <property type="entry name" value="DNA mismatch repair protein MutL"/>
    <property type="match status" value="1"/>
</dbReference>
<sequence length="897" mass="98333">MAATIKPIERNSVHQIQSGQVIVDLCSVVKELVENSIDAGSTTIDVRFKNQGLDLIEVQDNGAGISPSSHSYVALKHHTSKLTTFSDLASLHSFGFRGEALSSLCALSHLVITTCVEADVPKGSRLSFDPTGVLTDTSVVASPRGTTVSVSGLFHNLPVRRRELERNIKREWQKVCVLLNQYACIQTNVKFSVSQQPSRGNRMVLFSTRGNPTTRGNIINIFGARIMSALVPVDLSLDLHTTASKLDVAAVAGRHTNDCQVRLVGHVSRPSSGDGRQTPDRQMFFVNGRPCGLPQIAKTFNEAYRSYNVSQSPFIFVDVRLDTNRYDVNVSPDKLSVFLHDQDQLLKTLRTSLEDLFESYQSAIPLSQLKDGSRQQRGTDDGTPAPKDSSFMRPGQVPKTRLGTSQSGPETLSPCSPIPIPGARRESRQSTESDESEPAFDHESKGSPARQSLGKIRRVASSSGTDGSHIKTRSNIFNLDTETHADEARPAQSSWVRKGILTTPSALDTAASSLIGLVHHKAQDSVSDTVEESLPPADHLIQETYGPEQVTLSSQPSKPAIHLTTEANGPENAAIGEPLFSRSAIPTGITETRIGEDRGKQNLNPSNPQDAPRSTASRTKDEELTLPQCDSPGNLSNVTPDETEGYTTMPNDHSERTLDETPDPVSISNPADNLISLDDRLRRNSPLTGVTQRIQVKEENVRRYMNNLIFDMLQESDNPQIASIQEEDDAPDAETQLTVTIARDHFSQMRIVGQFNKGFIITVRPAAPRDTDDSRARHDELFILDQHASDEKYNFERLQRSTIVQPQSLALPKSLQLTSLEEEVVSENMAAIEANGFKIGFDTSDACSPGSRCQLLALPLSRDTTFNLDDLEELIAMLGDEPFLSGPIPRPSKVRKI</sequence>
<evidence type="ECO:0000313" key="7">
    <source>
        <dbReference type="Proteomes" id="UP000226431"/>
    </source>
</evidence>
<dbReference type="FunFam" id="3.30.565.10:FF:000014">
    <property type="entry name" value="Mismatch repair endonuclease pms1, putative"/>
    <property type="match status" value="1"/>
</dbReference>
<evidence type="ECO:0008006" key="8">
    <source>
        <dbReference type="Google" id="ProtNLM"/>
    </source>
</evidence>
<dbReference type="InterPro" id="IPR042120">
    <property type="entry name" value="MutL_C_dimsub"/>
</dbReference>
<dbReference type="OrthoDB" id="10263226at2759"/>
<feature type="region of interest" description="Disordered" evidence="3">
    <location>
        <begin position="592"/>
        <end position="672"/>
    </location>
</feature>
<accession>A0A2C5YTL4</accession>
<dbReference type="STRING" id="2004952.A0A2C5YTL4"/>
<dbReference type="NCBIfam" id="TIGR00585">
    <property type="entry name" value="mutl"/>
    <property type="match status" value="1"/>
</dbReference>
<dbReference type="SMART" id="SM01340">
    <property type="entry name" value="DNA_mis_repair"/>
    <property type="match status" value="1"/>
</dbReference>
<dbReference type="PANTHER" id="PTHR10073:SF52">
    <property type="entry name" value="MISMATCH REPAIR ENDONUCLEASE PMS2"/>
    <property type="match status" value="1"/>
</dbReference>
<dbReference type="GO" id="GO:0005524">
    <property type="term" value="F:ATP binding"/>
    <property type="evidence" value="ECO:0007669"/>
    <property type="project" value="InterPro"/>
</dbReference>
<dbReference type="InterPro" id="IPR014721">
    <property type="entry name" value="Ribsml_uS5_D2-typ_fold_subgr"/>
</dbReference>
<dbReference type="InterPro" id="IPR002099">
    <property type="entry name" value="MutL/Mlh/PMS"/>
</dbReference>
<dbReference type="PANTHER" id="PTHR10073">
    <property type="entry name" value="DNA MISMATCH REPAIR PROTEIN MLH, PMS, MUTL"/>
    <property type="match status" value="1"/>
</dbReference>
<feature type="domain" description="DNA mismatch repair protein S5" evidence="5">
    <location>
        <begin position="218"/>
        <end position="358"/>
    </location>
</feature>
<dbReference type="GO" id="GO:0030983">
    <property type="term" value="F:mismatched DNA binding"/>
    <property type="evidence" value="ECO:0007669"/>
    <property type="project" value="InterPro"/>
</dbReference>
<evidence type="ECO:0000256" key="2">
    <source>
        <dbReference type="ARBA" id="ARBA00022763"/>
    </source>
</evidence>
<evidence type="ECO:0000259" key="5">
    <source>
        <dbReference type="SMART" id="SM01340"/>
    </source>
</evidence>
<evidence type="ECO:0000256" key="3">
    <source>
        <dbReference type="SAM" id="MobiDB-lite"/>
    </source>
</evidence>
<dbReference type="InterPro" id="IPR014790">
    <property type="entry name" value="MutL_C"/>
</dbReference>
<organism evidence="6 7">
    <name type="scientific">Ophiocordyceps camponoti-rufipedis</name>
    <dbReference type="NCBI Taxonomy" id="2004952"/>
    <lineage>
        <taxon>Eukaryota</taxon>
        <taxon>Fungi</taxon>
        <taxon>Dikarya</taxon>
        <taxon>Ascomycota</taxon>
        <taxon>Pezizomycotina</taxon>
        <taxon>Sordariomycetes</taxon>
        <taxon>Hypocreomycetidae</taxon>
        <taxon>Hypocreales</taxon>
        <taxon>Ophiocordycipitaceae</taxon>
        <taxon>Ophiocordyceps</taxon>
    </lineage>
</organism>
<dbReference type="GO" id="GO:0061982">
    <property type="term" value="P:meiosis I cell cycle process"/>
    <property type="evidence" value="ECO:0007669"/>
    <property type="project" value="UniProtKB-ARBA"/>
</dbReference>
<evidence type="ECO:0000259" key="4">
    <source>
        <dbReference type="SMART" id="SM00853"/>
    </source>
</evidence>
<dbReference type="GO" id="GO:0016887">
    <property type="term" value="F:ATP hydrolysis activity"/>
    <property type="evidence" value="ECO:0007669"/>
    <property type="project" value="InterPro"/>
</dbReference>
<dbReference type="Pfam" id="PF08676">
    <property type="entry name" value="MutL_C"/>
    <property type="match status" value="1"/>
</dbReference>
<dbReference type="InterPro" id="IPR014762">
    <property type="entry name" value="DNA_mismatch_repair_CS"/>
</dbReference>
<dbReference type="Gene3D" id="3.30.1540.20">
    <property type="entry name" value="MutL, C-terminal domain, dimerisation subdomain"/>
    <property type="match status" value="1"/>
</dbReference>
<proteinExistence type="inferred from homology"/>
<comment type="caution">
    <text evidence="6">The sequence shown here is derived from an EMBL/GenBank/DDBJ whole genome shotgun (WGS) entry which is preliminary data.</text>
</comment>
<dbReference type="SUPFAM" id="SSF55874">
    <property type="entry name" value="ATPase domain of HSP90 chaperone/DNA topoisomerase II/histidine kinase"/>
    <property type="match status" value="1"/>
</dbReference>
<dbReference type="Pfam" id="PF13589">
    <property type="entry name" value="HATPase_c_3"/>
    <property type="match status" value="1"/>
</dbReference>
<feature type="compositionally biased region" description="Polar residues" evidence="3">
    <location>
        <begin position="601"/>
        <end position="617"/>
    </location>
</feature>
<gene>
    <name evidence="6" type="ORF">CDD80_5798</name>
</gene>
<dbReference type="CDD" id="cd16926">
    <property type="entry name" value="HATPase_MutL-MLH-PMS-like"/>
    <property type="match status" value="1"/>
</dbReference>
<protein>
    <recommendedName>
        <fullName evidence="8">DNA mismatch repair protein S5 domain-containing protein</fullName>
    </recommendedName>
</protein>
<dbReference type="PROSITE" id="PS00058">
    <property type="entry name" value="DNA_MISMATCH_REPAIR_1"/>
    <property type="match status" value="1"/>
</dbReference>
<keyword evidence="2" id="KW-0227">DNA damage</keyword>
<dbReference type="GO" id="GO:0140664">
    <property type="term" value="F:ATP-dependent DNA damage sensor activity"/>
    <property type="evidence" value="ECO:0007669"/>
    <property type="project" value="InterPro"/>
</dbReference>
<feature type="compositionally biased region" description="Polar residues" evidence="3">
    <location>
        <begin position="631"/>
        <end position="651"/>
    </location>
</feature>
<name>A0A2C5YTL4_9HYPO</name>
<dbReference type="Gene3D" id="3.30.230.10">
    <property type="match status" value="1"/>
</dbReference>
<feature type="domain" description="MutL C-terminal dimerisation" evidence="4">
    <location>
        <begin position="751"/>
        <end position="894"/>
    </location>
</feature>
<feature type="compositionally biased region" description="Polar residues" evidence="3">
    <location>
        <begin position="402"/>
        <end position="414"/>
    </location>
</feature>
<dbReference type="Gene3D" id="3.30.565.10">
    <property type="entry name" value="Histidine kinase-like ATPase, C-terminal domain"/>
    <property type="match status" value="1"/>
</dbReference>
<dbReference type="InterPro" id="IPR037198">
    <property type="entry name" value="MutL_C_sf"/>
</dbReference>
<feature type="compositionally biased region" description="Basic and acidic residues" evidence="3">
    <location>
        <begin position="371"/>
        <end position="380"/>
    </location>
</feature>